<dbReference type="RefSeq" id="WP_139263091.1">
    <property type="nucleotide sequence ID" value="NZ_JRYR02000001.1"/>
</dbReference>
<accession>A0A1S1Z2T5</accession>
<dbReference type="EMBL" id="JRYR02000001">
    <property type="protein sequence ID" value="OHX67537.1"/>
    <property type="molecule type" value="Genomic_DNA"/>
</dbReference>
<organism evidence="1 2">
    <name type="scientific">Flammeovirga pacifica</name>
    <dbReference type="NCBI Taxonomy" id="915059"/>
    <lineage>
        <taxon>Bacteria</taxon>
        <taxon>Pseudomonadati</taxon>
        <taxon>Bacteroidota</taxon>
        <taxon>Cytophagia</taxon>
        <taxon>Cytophagales</taxon>
        <taxon>Flammeovirgaceae</taxon>
        <taxon>Flammeovirga</taxon>
    </lineage>
</organism>
<evidence type="ECO:0000313" key="2">
    <source>
        <dbReference type="Proteomes" id="UP000179797"/>
    </source>
</evidence>
<keyword evidence="2" id="KW-1185">Reference proteome</keyword>
<proteinExistence type="predicted"/>
<name>A0A1S1Z2T5_FLAPC</name>
<evidence type="ECO:0000313" key="1">
    <source>
        <dbReference type="EMBL" id="OHX67537.1"/>
    </source>
</evidence>
<reference evidence="1 2" key="1">
    <citation type="journal article" date="2012" name="Int. J. Syst. Evol. Microbiol.">
        <title>Flammeovirga pacifica sp. nov., isolated from deep-sea sediment.</title>
        <authorList>
            <person name="Xu H."/>
            <person name="Fu Y."/>
            <person name="Yang N."/>
            <person name="Ding Z."/>
            <person name="Lai Q."/>
            <person name="Zeng R."/>
        </authorList>
    </citation>
    <scope>NUCLEOTIDE SEQUENCE [LARGE SCALE GENOMIC DNA]</scope>
    <source>
        <strain evidence="2">DSM 24597 / LMG 26175 / WPAGA1</strain>
    </source>
</reference>
<comment type="caution">
    <text evidence="1">The sequence shown here is derived from an EMBL/GenBank/DDBJ whole genome shotgun (WGS) entry which is preliminary data.</text>
</comment>
<dbReference type="STRING" id="915059.NH26_14860"/>
<dbReference type="AlphaFoldDB" id="A0A1S1Z2T5"/>
<sequence length="63" mass="7288">MRFLQITFTLLFTLFIGALFGSTSNNDKYFDANDSLNHQYQVVKDGVVVDWYTEGNVLFCLEQ</sequence>
<dbReference type="Proteomes" id="UP000179797">
    <property type="component" value="Unassembled WGS sequence"/>
</dbReference>
<gene>
    <name evidence="1" type="ORF">NH26_14860</name>
</gene>
<protein>
    <submittedName>
        <fullName evidence="1">Uncharacterized protein</fullName>
    </submittedName>
</protein>